<feature type="non-terminal residue" evidence="3">
    <location>
        <position position="262"/>
    </location>
</feature>
<feature type="repeat" description="ANK" evidence="1">
    <location>
        <begin position="124"/>
        <end position="160"/>
    </location>
</feature>
<dbReference type="InterPro" id="IPR001995">
    <property type="entry name" value="Peptidase_A2_cat"/>
</dbReference>
<keyword evidence="4" id="KW-1185">Reference proteome</keyword>
<evidence type="ECO:0000259" key="2">
    <source>
        <dbReference type="PROSITE" id="PS50175"/>
    </source>
</evidence>
<dbReference type="Proteomes" id="UP000027195">
    <property type="component" value="Unassembled WGS sequence"/>
</dbReference>
<dbReference type="InterPro" id="IPR036770">
    <property type="entry name" value="Ankyrin_rpt-contain_sf"/>
</dbReference>
<dbReference type="PRINTS" id="PR01415">
    <property type="entry name" value="ANKYRIN"/>
</dbReference>
<feature type="repeat" description="ANK" evidence="1">
    <location>
        <begin position="194"/>
        <end position="229"/>
    </location>
</feature>
<dbReference type="InParanoid" id="A0A067MQK5"/>
<feature type="domain" description="Peptidase A2" evidence="2">
    <location>
        <begin position="247"/>
        <end position="262"/>
    </location>
</feature>
<dbReference type="GO" id="GO:0004190">
    <property type="term" value="F:aspartic-type endopeptidase activity"/>
    <property type="evidence" value="ECO:0007669"/>
    <property type="project" value="InterPro"/>
</dbReference>
<name>A0A067MQK5_BOTB1</name>
<dbReference type="STRING" id="930990.A0A067MQK5"/>
<reference evidence="4" key="1">
    <citation type="journal article" date="2014" name="Proc. Natl. Acad. Sci. U.S.A.">
        <title>Extensive sampling of basidiomycete genomes demonstrates inadequacy of the white-rot/brown-rot paradigm for wood decay fungi.</title>
        <authorList>
            <person name="Riley R."/>
            <person name="Salamov A.A."/>
            <person name="Brown D.W."/>
            <person name="Nagy L.G."/>
            <person name="Floudas D."/>
            <person name="Held B.W."/>
            <person name="Levasseur A."/>
            <person name="Lombard V."/>
            <person name="Morin E."/>
            <person name="Otillar R."/>
            <person name="Lindquist E.A."/>
            <person name="Sun H."/>
            <person name="LaButti K.M."/>
            <person name="Schmutz J."/>
            <person name="Jabbour D."/>
            <person name="Luo H."/>
            <person name="Baker S.E."/>
            <person name="Pisabarro A.G."/>
            <person name="Walton J.D."/>
            <person name="Blanchette R.A."/>
            <person name="Henrissat B."/>
            <person name="Martin F."/>
            <person name="Cullen D."/>
            <person name="Hibbett D.S."/>
            <person name="Grigoriev I.V."/>
        </authorList>
    </citation>
    <scope>NUCLEOTIDE SEQUENCE [LARGE SCALE GENOMIC DNA]</scope>
    <source>
        <strain evidence="4">FD-172 SS1</strain>
    </source>
</reference>
<gene>
    <name evidence="3" type="ORF">BOTBODRAFT_88526</name>
</gene>
<organism evidence="3 4">
    <name type="scientific">Botryobasidium botryosum (strain FD-172 SS1)</name>
    <dbReference type="NCBI Taxonomy" id="930990"/>
    <lineage>
        <taxon>Eukaryota</taxon>
        <taxon>Fungi</taxon>
        <taxon>Dikarya</taxon>
        <taxon>Basidiomycota</taxon>
        <taxon>Agaricomycotina</taxon>
        <taxon>Agaricomycetes</taxon>
        <taxon>Cantharellales</taxon>
        <taxon>Botryobasidiaceae</taxon>
        <taxon>Botryobasidium</taxon>
    </lineage>
</organism>
<dbReference type="Pfam" id="PF12796">
    <property type="entry name" value="Ank_2"/>
    <property type="match status" value="1"/>
</dbReference>
<sequence length="262" mass="26709">ANQSGGPDAIKALIRAGALVDAKDAAGKTPLFLANHDNCALAVLLLLQAGAEPIPFSLDMVMQLLAFPDGPDVVAALLESGWDDPVASCPGTGSPLHRAAYHGLKTTIPILLSSGANPNGLCEGGDCPLHYAVEPPHTAHAQEIIRTLVQAGANADAAGAGGATPLHRAASHGLAPAVRTLLEMGANPSSRDENGQTPLHCVLQSPTPEAAEITTVLLDGGSDMTAADHNKETPLFRGLSVCSPSAVRIMLDRGADVSVLLS</sequence>
<keyword evidence="1" id="KW-0040">ANK repeat</keyword>
<dbReference type="OrthoDB" id="194358at2759"/>
<protein>
    <recommendedName>
        <fullName evidence="2">Peptidase A2 domain-containing protein</fullName>
    </recommendedName>
</protein>
<dbReference type="PROSITE" id="PS50297">
    <property type="entry name" value="ANK_REP_REGION"/>
    <property type="match status" value="4"/>
</dbReference>
<dbReference type="HOGENOM" id="CLU_000134_18_0_1"/>
<dbReference type="AlphaFoldDB" id="A0A067MQK5"/>
<dbReference type="EMBL" id="KL198041">
    <property type="protein sequence ID" value="KDQ13851.1"/>
    <property type="molecule type" value="Genomic_DNA"/>
</dbReference>
<dbReference type="SMART" id="SM00248">
    <property type="entry name" value="ANK"/>
    <property type="match status" value="6"/>
</dbReference>
<dbReference type="Gene3D" id="1.25.40.20">
    <property type="entry name" value="Ankyrin repeat-containing domain"/>
    <property type="match status" value="2"/>
</dbReference>
<dbReference type="PROSITE" id="PS50088">
    <property type="entry name" value="ANK_REPEAT"/>
    <property type="match status" value="4"/>
</dbReference>
<evidence type="ECO:0000313" key="4">
    <source>
        <dbReference type="Proteomes" id="UP000027195"/>
    </source>
</evidence>
<dbReference type="PANTHER" id="PTHR46224">
    <property type="entry name" value="ANKYRIN REPEAT FAMILY PROTEIN"/>
    <property type="match status" value="1"/>
</dbReference>
<accession>A0A067MQK5</accession>
<evidence type="ECO:0000313" key="3">
    <source>
        <dbReference type="EMBL" id="KDQ13851.1"/>
    </source>
</evidence>
<dbReference type="PANTHER" id="PTHR46224:SF64">
    <property type="entry name" value="IQ MOTIF AND ANKYRIN REPEAT DOMAIN-CONTAINING PROTEIN 1"/>
    <property type="match status" value="1"/>
</dbReference>
<dbReference type="InterPro" id="IPR002110">
    <property type="entry name" value="Ankyrin_rpt"/>
</dbReference>
<dbReference type="SUPFAM" id="SSF48403">
    <property type="entry name" value="Ankyrin repeat"/>
    <property type="match status" value="1"/>
</dbReference>
<proteinExistence type="predicted"/>
<dbReference type="GO" id="GO:0006508">
    <property type="term" value="P:proteolysis"/>
    <property type="evidence" value="ECO:0007669"/>
    <property type="project" value="InterPro"/>
</dbReference>
<dbReference type="InterPro" id="IPR051616">
    <property type="entry name" value="Cul2-RING_E3_ligase_SR"/>
</dbReference>
<feature type="repeat" description="ANK" evidence="1">
    <location>
        <begin position="161"/>
        <end position="193"/>
    </location>
</feature>
<feature type="non-terminal residue" evidence="3">
    <location>
        <position position="1"/>
    </location>
</feature>
<dbReference type="PROSITE" id="PS50175">
    <property type="entry name" value="ASP_PROT_RETROV"/>
    <property type="match status" value="1"/>
</dbReference>
<evidence type="ECO:0000256" key="1">
    <source>
        <dbReference type="PROSITE-ProRule" id="PRU00023"/>
    </source>
</evidence>
<feature type="repeat" description="ANK" evidence="1">
    <location>
        <begin position="91"/>
        <end position="123"/>
    </location>
</feature>